<evidence type="ECO:0000259" key="5">
    <source>
        <dbReference type="PROSITE" id="PS50918"/>
    </source>
</evidence>
<dbReference type="Proteomes" id="UP000694843">
    <property type="component" value="Unplaced"/>
</dbReference>
<dbReference type="InterPro" id="IPR051712">
    <property type="entry name" value="ARTD-AVP"/>
</dbReference>
<keyword evidence="4" id="KW-0520">NAD</keyword>
<dbReference type="KEGG" id="hazt:108670058"/>
<dbReference type="GO" id="GO:0003950">
    <property type="term" value="F:NAD+ poly-ADP-ribosyltransferase activity"/>
    <property type="evidence" value="ECO:0007669"/>
    <property type="project" value="UniProtKB-UniRule"/>
</dbReference>
<evidence type="ECO:0000313" key="7">
    <source>
        <dbReference type="Proteomes" id="UP000694843"/>
    </source>
</evidence>
<accession>A0A8B7NH91</accession>
<name>A0A8B7NH91_HYAAZ</name>
<dbReference type="Pfam" id="PF02825">
    <property type="entry name" value="WWE"/>
    <property type="match status" value="1"/>
</dbReference>
<keyword evidence="7" id="KW-1185">Reference proteome</keyword>
<sequence length="276" mass="30707">MQVAYEWYFKEDDGSWVKFGSKGNSNIIGTMERHYLSNPLTNFKFTVGNQSYDLNFTNMTQTNTSTGKVREVRRCKQLVSATGGVVGSSTSASTKLFTEIPFGQTSYTTPLGANHAEYAKVLALLRSTNCQPRNIFKVNNPYLKAAFDIKKAQLQSQYPSVPYREECLFHGTNSANVKAILEENIDWRLHGSNRGQAVGRGAYFSNNAQMSRGYGNAIFICKVLVGLTAPGNAQTVKPPKDGSNRPIDTTVDNTANPTVFVKYDSQEFYPEYYAEC</sequence>
<dbReference type="SUPFAM" id="SSF56399">
    <property type="entry name" value="ADP-ribosylation"/>
    <property type="match status" value="1"/>
</dbReference>
<evidence type="ECO:0000313" key="8">
    <source>
        <dbReference type="RefSeq" id="XP_018012998.1"/>
    </source>
</evidence>
<organism evidence="7 8">
    <name type="scientific">Hyalella azteca</name>
    <name type="common">Amphipod</name>
    <dbReference type="NCBI Taxonomy" id="294128"/>
    <lineage>
        <taxon>Eukaryota</taxon>
        <taxon>Metazoa</taxon>
        <taxon>Ecdysozoa</taxon>
        <taxon>Arthropoda</taxon>
        <taxon>Crustacea</taxon>
        <taxon>Multicrustacea</taxon>
        <taxon>Malacostraca</taxon>
        <taxon>Eumalacostraca</taxon>
        <taxon>Peracarida</taxon>
        <taxon>Amphipoda</taxon>
        <taxon>Senticaudata</taxon>
        <taxon>Talitrida</taxon>
        <taxon>Talitroidea</taxon>
        <taxon>Hyalellidae</taxon>
        <taxon>Hyalella</taxon>
    </lineage>
</organism>
<dbReference type="PANTHER" id="PTHR45740:SF14">
    <property type="entry name" value="NOVEL PROTEIN"/>
    <property type="match status" value="1"/>
</dbReference>
<comment type="similarity">
    <text evidence="3">Belongs to the ARTD/PARP family.</text>
</comment>
<dbReference type="GeneID" id="108670058"/>
<dbReference type="InterPro" id="IPR037197">
    <property type="entry name" value="WWE_dom_sf"/>
</dbReference>
<protein>
    <recommendedName>
        <fullName evidence="4">Poly [ADP-ribose] polymerase</fullName>
        <shortName evidence="4">PARP</shortName>
        <ecNumber evidence="4">2.4.2.-</ecNumber>
    </recommendedName>
</protein>
<dbReference type="Gene3D" id="3.30.720.50">
    <property type="match status" value="1"/>
</dbReference>
<keyword evidence="4" id="KW-0808">Transferase</keyword>
<keyword evidence="4" id="KW-0328">Glycosyltransferase</keyword>
<dbReference type="OrthoDB" id="6133115at2759"/>
<evidence type="ECO:0000259" key="6">
    <source>
        <dbReference type="PROSITE" id="PS51059"/>
    </source>
</evidence>
<dbReference type="PANTHER" id="PTHR45740">
    <property type="entry name" value="POLY [ADP-RIBOSE] POLYMERASE"/>
    <property type="match status" value="1"/>
</dbReference>
<dbReference type="GO" id="GO:1990404">
    <property type="term" value="F:NAD+-protein mono-ADP-ribosyltransferase activity"/>
    <property type="evidence" value="ECO:0007669"/>
    <property type="project" value="TreeGrafter"/>
</dbReference>
<evidence type="ECO:0000256" key="3">
    <source>
        <dbReference type="ARBA" id="ARBA00024347"/>
    </source>
</evidence>
<dbReference type="PROSITE" id="PS50918">
    <property type="entry name" value="WWE"/>
    <property type="match status" value="1"/>
</dbReference>
<dbReference type="EC" id="2.4.2.-" evidence="4"/>
<keyword evidence="2" id="KW-0539">Nucleus</keyword>
<dbReference type="Pfam" id="PF00644">
    <property type="entry name" value="PARP"/>
    <property type="match status" value="1"/>
</dbReference>
<reference evidence="8" key="1">
    <citation type="submission" date="2025-08" db="UniProtKB">
        <authorList>
            <consortium name="RefSeq"/>
        </authorList>
    </citation>
    <scope>IDENTIFICATION</scope>
    <source>
        <tissue evidence="8">Whole organism</tissue>
    </source>
</reference>
<dbReference type="GO" id="GO:0005634">
    <property type="term" value="C:nucleus"/>
    <property type="evidence" value="ECO:0007669"/>
    <property type="project" value="UniProtKB-SubCell"/>
</dbReference>
<evidence type="ECO:0000256" key="1">
    <source>
        <dbReference type="ARBA" id="ARBA00004123"/>
    </source>
</evidence>
<feature type="domain" description="PARP catalytic" evidence="6">
    <location>
        <begin position="88"/>
        <end position="276"/>
    </location>
</feature>
<gene>
    <name evidence="8" type="primary">LOC108670058</name>
</gene>
<dbReference type="PROSITE" id="PS51059">
    <property type="entry name" value="PARP_CATALYTIC"/>
    <property type="match status" value="1"/>
</dbReference>
<evidence type="ECO:0000256" key="4">
    <source>
        <dbReference type="RuleBase" id="RU362114"/>
    </source>
</evidence>
<dbReference type="RefSeq" id="XP_018012998.1">
    <property type="nucleotide sequence ID" value="XM_018157509.2"/>
</dbReference>
<dbReference type="InterPro" id="IPR012317">
    <property type="entry name" value="Poly(ADP-ribose)pol_cat_dom"/>
</dbReference>
<dbReference type="InterPro" id="IPR004170">
    <property type="entry name" value="WWE_dom"/>
</dbReference>
<dbReference type="AlphaFoldDB" id="A0A8B7NH91"/>
<evidence type="ECO:0000256" key="2">
    <source>
        <dbReference type="ARBA" id="ARBA00023242"/>
    </source>
</evidence>
<dbReference type="OMA" id="TWNPRIF"/>
<proteinExistence type="inferred from homology"/>
<comment type="subcellular location">
    <subcellularLocation>
        <location evidence="1">Nucleus</location>
    </subcellularLocation>
</comment>
<feature type="domain" description="WWE" evidence="5">
    <location>
        <begin position="1"/>
        <end position="74"/>
    </location>
</feature>
<dbReference type="Gene3D" id="3.90.228.10">
    <property type="match status" value="1"/>
</dbReference>
<dbReference type="SUPFAM" id="SSF117839">
    <property type="entry name" value="WWE domain"/>
    <property type="match status" value="1"/>
</dbReference>